<dbReference type="EMBL" id="QMEY01000007">
    <property type="protein sequence ID" value="RBQ18449.1"/>
    <property type="molecule type" value="Genomic_DNA"/>
</dbReference>
<gene>
    <name evidence="2" type="ORF">DP939_18210</name>
</gene>
<evidence type="ECO:0000256" key="1">
    <source>
        <dbReference type="SAM" id="SignalP"/>
    </source>
</evidence>
<feature type="signal peptide" evidence="1">
    <location>
        <begin position="1"/>
        <end position="35"/>
    </location>
</feature>
<evidence type="ECO:0000313" key="2">
    <source>
        <dbReference type="EMBL" id="RBQ18449.1"/>
    </source>
</evidence>
<protein>
    <submittedName>
        <fullName evidence="2">Uncharacterized protein</fullName>
    </submittedName>
</protein>
<keyword evidence="3" id="KW-1185">Reference proteome</keyword>
<comment type="caution">
    <text evidence="2">The sequence shown here is derived from an EMBL/GenBank/DDBJ whole genome shotgun (WGS) entry which is preliminary data.</text>
</comment>
<keyword evidence="1" id="KW-0732">Signal</keyword>
<dbReference type="AlphaFoldDB" id="A0A366LYK9"/>
<organism evidence="2 3">
    <name type="scientific">Spongiactinospora rosea</name>
    <dbReference type="NCBI Taxonomy" id="2248750"/>
    <lineage>
        <taxon>Bacteria</taxon>
        <taxon>Bacillati</taxon>
        <taxon>Actinomycetota</taxon>
        <taxon>Actinomycetes</taxon>
        <taxon>Streptosporangiales</taxon>
        <taxon>Streptosporangiaceae</taxon>
        <taxon>Spongiactinospora</taxon>
    </lineage>
</organism>
<dbReference type="Proteomes" id="UP000253303">
    <property type="component" value="Unassembled WGS sequence"/>
</dbReference>
<reference evidence="2 3" key="1">
    <citation type="submission" date="2018-06" db="EMBL/GenBank/DDBJ databases">
        <title>Sphaerisporangium craniellae sp. nov., isolated from a marine sponge in the South China Sea.</title>
        <authorList>
            <person name="Li L."/>
        </authorList>
    </citation>
    <scope>NUCLEOTIDE SEQUENCE [LARGE SCALE GENOMIC DNA]</scope>
    <source>
        <strain evidence="2 3">LHW63015</strain>
    </source>
</reference>
<evidence type="ECO:0000313" key="3">
    <source>
        <dbReference type="Proteomes" id="UP000253303"/>
    </source>
</evidence>
<name>A0A366LYK9_9ACTN</name>
<sequence length="128" mass="13431">MPKVKKIAAALAISTAVTGGVIGLGAATATTTANAGVAVTTQGWNCGGGHHGHGCGGGHFGGHHCDGGHFGGHFGGHWGGHGHHKRWVNRSTVRINHVTGHVRWRHARGCLHIRKNFHVVNDHHAHSW</sequence>
<feature type="chain" id="PRO_5016875104" evidence="1">
    <location>
        <begin position="36"/>
        <end position="128"/>
    </location>
</feature>
<proteinExistence type="predicted"/>
<dbReference type="RefSeq" id="WP_113981924.1">
    <property type="nucleotide sequence ID" value="NZ_QMEY01000007.1"/>
</dbReference>
<accession>A0A366LYK9</accession>